<name>A0A378WWY3_9NOCA</name>
<dbReference type="EMBL" id="UGRU01000001">
    <property type="protein sequence ID" value="SUA45689.1"/>
    <property type="molecule type" value="Genomic_DNA"/>
</dbReference>
<keyword evidence="2" id="KW-0808">Transferase</keyword>
<sequence length="95" mass="10366">MQAILFTSKLHLVGVDADHRRHGLGRALVRAAAAAAYRGGVEILYGQFLTDDRELGEFYRGQGFTVMPPATPLNFSQWLDGFPGGPAPLANETFF</sequence>
<dbReference type="InterPro" id="IPR016181">
    <property type="entry name" value="Acyl_CoA_acyltransferase"/>
</dbReference>
<gene>
    <name evidence="2" type="ORF">NCTC13184_04213</name>
</gene>
<feature type="domain" description="N-acetyltransferase" evidence="1">
    <location>
        <begin position="1"/>
        <end position="80"/>
    </location>
</feature>
<dbReference type="AlphaFoldDB" id="A0A378WWY3"/>
<reference evidence="2 3" key="1">
    <citation type="submission" date="2018-06" db="EMBL/GenBank/DDBJ databases">
        <authorList>
            <consortium name="Pathogen Informatics"/>
            <person name="Doyle S."/>
        </authorList>
    </citation>
    <scope>NUCLEOTIDE SEQUENCE [LARGE SCALE GENOMIC DNA]</scope>
    <source>
        <strain evidence="2 3">NCTC13184</strain>
    </source>
</reference>
<dbReference type="Pfam" id="PF13508">
    <property type="entry name" value="Acetyltransf_7"/>
    <property type="match status" value="1"/>
</dbReference>
<accession>A0A378WWY3</accession>
<evidence type="ECO:0000313" key="3">
    <source>
        <dbReference type="Proteomes" id="UP000255082"/>
    </source>
</evidence>
<organism evidence="2 3">
    <name type="scientific">Nocardia africana</name>
    <dbReference type="NCBI Taxonomy" id="134964"/>
    <lineage>
        <taxon>Bacteria</taxon>
        <taxon>Bacillati</taxon>
        <taxon>Actinomycetota</taxon>
        <taxon>Actinomycetes</taxon>
        <taxon>Mycobacteriales</taxon>
        <taxon>Nocardiaceae</taxon>
        <taxon>Nocardia</taxon>
    </lineage>
</organism>
<dbReference type="InterPro" id="IPR000182">
    <property type="entry name" value="GNAT_dom"/>
</dbReference>
<proteinExistence type="predicted"/>
<dbReference type="OrthoDB" id="4540779at2"/>
<dbReference type="GO" id="GO:0016747">
    <property type="term" value="F:acyltransferase activity, transferring groups other than amino-acyl groups"/>
    <property type="evidence" value="ECO:0007669"/>
    <property type="project" value="InterPro"/>
</dbReference>
<dbReference type="CDD" id="cd04301">
    <property type="entry name" value="NAT_SF"/>
    <property type="match status" value="1"/>
</dbReference>
<dbReference type="SUPFAM" id="SSF55729">
    <property type="entry name" value="Acyl-CoA N-acyltransferases (Nat)"/>
    <property type="match status" value="1"/>
</dbReference>
<evidence type="ECO:0000259" key="1">
    <source>
        <dbReference type="PROSITE" id="PS51186"/>
    </source>
</evidence>
<dbReference type="RefSeq" id="WP_062968546.1">
    <property type="nucleotide sequence ID" value="NZ_JAJFOE010000001.1"/>
</dbReference>
<protein>
    <submittedName>
        <fullName evidence="2">Acetyltransferase (GNAT) family</fullName>
    </submittedName>
</protein>
<evidence type="ECO:0000313" key="2">
    <source>
        <dbReference type="EMBL" id="SUA45689.1"/>
    </source>
</evidence>
<dbReference type="PROSITE" id="PS51186">
    <property type="entry name" value="GNAT"/>
    <property type="match status" value="1"/>
</dbReference>
<dbReference type="Gene3D" id="3.40.630.30">
    <property type="match status" value="1"/>
</dbReference>
<dbReference type="Proteomes" id="UP000255082">
    <property type="component" value="Unassembled WGS sequence"/>
</dbReference>